<reference evidence="1" key="1">
    <citation type="submission" date="2022-06" db="EMBL/GenBank/DDBJ databases">
        <title>Genomic Encyclopedia of Archaeal and Bacterial Type Strains, Phase II (KMG-II): from individual species to whole genera.</title>
        <authorList>
            <person name="Goeker M."/>
        </authorList>
    </citation>
    <scope>NUCLEOTIDE SEQUENCE</scope>
    <source>
        <strain evidence="1">DSM 43935</strain>
    </source>
</reference>
<dbReference type="AlphaFoldDB" id="A0AAE3G9W9"/>
<evidence type="ECO:0000313" key="1">
    <source>
        <dbReference type="EMBL" id="MCP2163560.1"/>
    </source>
</evidence>
<proteinExistence type="predicted"/>
<comment type="caution">
    <text evidence="1">The sequence shown here is derived from an EMBL/GenBank/DDBJ whole genome shotgun (WGS) entry which is preliminary data.</text>
</comment>
<gene>
    <name evidence="1" type="ORF">LX83_000400</name>
</gene>
<keyword evidence="2" id="KW-1185">Reference proteome</keyword>
<name>A0AAE3G9W9_9PSEU</name>
<protein>
    <submittedName>
        <fullName evidence="1">Uncharacterized protein</fullName>
    </submittedName>
</protein>
<dbReference type="Proteomes" id="UP001206128">
    <property type="component" value="Unassembled WGS sequence"/>
</dbReference>
<organism evidence="1 2">
    <name type="scientific">Goodfellowiella coeruleoviolacea</name>
    <dbReference type="NCBI Taxonomy" id="334858"/>
    <lineage>
        <taxon>Bacteria</taxon>
        <taxon>Bacillati</taxon>
        <taxon>Actinomycetota</taxon>
        <taxon>Actinomycetes</taxon>
        <taxon>Pseudonocardiales</taxon>
        <taxon>Pseudonocardiaceae</taxon>
        <taxon>Goodfellowiella</taxon>
    </lineage>
</organism>
<evidence type="ECO:0000313" key="2">
    <source>
        <dbReference type="Proteomes" id="UP001206128"/>
    </source>
</evidence>
<dbReference type="RefSeq" id="WP_253766304.1">
    <property type="nucleotide sequence ID" value="NZ_JAMTCK010000001.1"/>
</dbReference>
<dbReference type="EMBL" id="JAMTCK010000001">
    <property type="protein sequence ID" value="MCP2163560.1"/>
    <property type="molecule type" value="Genomic_DNA"/>
</dbReference>
<sequence length="112" mass="12461">MITDVRLIIGLAWGVAMGLSVFVQNQIHDEVHQLHDDLDESFMRLCEAGPRASVRRGIVRHGDTVLNPFQLTILIEEITALPPDAVNGTITRILDAAEHAIRLRGYLFFSGD</sequence>
<accession>A0AAE3G9W9</accession>